<evidence type="ECO:0000313" key="7">
    <source>
        <dbReference type="Proteomes" id="UP000219215"/>
    </source>
</evidence>
<keyword evidence="7" id="KW-1185">Reference proteome</keyword>
<dbReference type="InterPro" id="IPR036259">
    <property type="entry name" value="MFS_trans_sf"/>
</dbReference>
<dbReference type="PANTHER" id="PTHR11360">
    <property type="entry name" value="MONOCARBOXYLATE TRANSPORTER"/>
    <property type="match status" value="1"/>
</dbReference>
<evidence type="ECO:0000256" key="2">
    <source>
        <dbReference type="ARBA" id="ARBA00022989"/>
    </source>
</evidence>
<dbReference type="Pfam" id="PF07690">
    <property type="entry name" value="MFS_1"/>
    <property type="match status" value="1"/>
</dbReference>
<dbReference type="RefSeq" id="WP_097012899.1">
    <property type="nucleotide sequence ID" value="NZ_LT907975.1"/>
</dbReference>
<dbReference type="GO" id="GO:0022857">
    <property type="term" value="F:transmembrane transporter activity"/>
    <property type="evidence" value="ECO:0007669"/>
    <property type="project" value="InterPro"/>
</dbReference>
<keyword evidence="3 4" id="KW-0472">Membrane</keyword>
<feature type="transmembrane region" description="Helical" evidence="4">
    <location>
        <begin position="42"/>
        <end position="63"/>
    </location>
</feature>
<dbReference type="EMBL" id="LT907975">
    <property type="protein sequence ID" value="SOB60129.1"/>
    <property type="molecule type" value="Genomic_DNA"/>
</dbReference>
<dbReference type="SUPFAM" id="SSF103473">
    <property type="entry name" value="MFS general substrate transporter"/>
    <property type="match status" value="1"/>
</dbReference>
<gene>
    <name evidence="6" type="ORF">DPRO_3217</name>
</gene>
<evidence type="ECO:0000259" key="5">
    <source>
        <dbReference type="PROSITE" id="PS50850"/>
    </source>
</evidence>
<organism evidence="6 7">
    <name type="scientific">Pseudodesulfovibrio profundus</name>
    <dbReference type="NCBI Taxonomy" id="57320"/>
    <lineage>
        <taxon>Bacteria</taxon>
        <taxon>Pseudomonadati</taxon>
        <taxon>Thermodesulfobacteriota</taxon>
        <taxon>Desulfovibrionia</taxon>
        <taxon>Desulfovibrionales</taxon>
        <taxon>Desulfovibrionaceae</taxon>
    </lineage>
</organism>
<dbReference type="Proteomes" id="UP000219215">
    <property type="component" value="Chromosome DPRO"/>
</dbReference>
<proteinExistence type="predicted"/>
<accession>A0A2C8FCH1</accession>
<keyword evidence="2 4" id="KW-1133">Transmembrane helix</keyword>
<dbReference type="AlphaFoldDB" id="A0A2C8FCH1"/>
<evidence type="ECO:0000256" key="4">
    <source>
        <dbReference type="SAM" id="Phobius"/>
    </source>
</evidence>
<feature type="transmembrane region" description="Helical" evidence="4">
    <location>
        <begin position="275"/>
        <end position="292"/>
    </location>
</feature>
<reference evidence="7" key="1">
    <citation type="submission" date="2017-09" db="EMBL/GenBank/DDBJ databases">
        <authorList>
            <person name="Regsiter A."/>
            <person name="William W."/>
        </authorList>
    </citation>
    <scope>NUCLEOTIDE SEQUENCE [LARGE SCALE GENOMIC DNA]</scope>
    <source>
        <strain evidence="7">500-1</strain>
    </source>
</reference>
<dbReference type="InterPro" id="IPR020846">
    <property type="entry name" value="MFS_dom"/>
</dbReference>
<feature type="transmembrane region" description="Helical" evidence="4">
    <location>
        <begin position="362"/>
        <end position="384"/>
    </location>
</feature>
<dbReference type="PROSITE" id="PS50850">
    <property type="entry name" value="MFS"/>
    <property type="match status" value="1"/>
</dbReference>
<feature type="transmembrane region" description="Helical" evidence="4">
    <location>
        <begin position="70"/>
        <end position="88"/>
    </location>
</feature>
<dbReference type="Gene3D" id="1.20.1250.20">
    <property type="entry name" value="MFS general substrate transporter like domains"/>
    <property type="match status" value="2"/>
</dbReference>
<feature type="transmembrane region" description="Helical" evidence="4">
    <location>
        <begin position="94"/>
        <end position="116"/>
    </location>
</feature>
<evidence type="ECO:0000313" key="6">
    <source>
        <dbReference type="EMBL" id="SOB60129.1"/>
    </source>
</evidence>
<dbReference type="PANTHER" id="PTHR11360:SF304">
    <property type="entry name" value="MFS DOMAIN-CONTAINING PROTEIN"/>
    <property type="match status" value="1"/>
</dbReference>
<evidence type="ECO:0000256" key="3">
    <source>
        <dbReference type="ARBA" id="ARBA00023136"/>
    </source>
</evidence>
<feature type="transmembrane region" description="Helical" evidence="4">
    <location>
        <begin position="333"/>
        <end position="356"/>
    </location>
</feature>
<name>A0A2C8FCH1_9BACT</name>
<dbReference type="KEGG" id="pprf:DPRO_3217"/>
<feature type="transmembrane region" description="Helical" evidence="4">
    <location>
        <begin position="298"/>
        <end position="326"/>
    </location>
</feature>
<keyword evidence="1 4" id="KW-0812">Transmembrane</keyword>
<dbReference type="OrthoDB" id="9793415at2"/>
<sequence length="393" mass="40783">MTKWIVLCAGVAIQMVLGGVYAWSEFVPPLNELYGISKSQCGLIFGVTILTFTLVMIPAGRILQRHGPRITAGMGAILFTAGYCVASFSQGDFLMLLLGIGLITGTGIGLGYICPLTVAMKWFPDNKGLVTGVAVAGFGGGAVIVSAVAKYLLVDTGMDVLQAFQYIGLGSGVIAFASAMFLSQPEETGDTVGQTETAPSVKSILLSKDYLLICLGMFCGTFAGLLVVGNLKPMAQSLGLSGGAATLCISLFAIGNAVGRISWGQIHDRIGNRPSIVYSLAFLGLSLMPLLLTANSTALLVTIFLIGFGFGGCFVIYASSIVNLYGMDLFPRLYPVCFVGYGLAALVGPTIGGLIADIFGGYGPAIILSAAIALAAAPFIWTALRRAPVPVEA</sequence>
<feature type="transmembrane region" description="Helical" evidence="4">
    <location>
        <begin position="210"/>
        <end position="231"/>
    </location>
</feature>
<evidence type="ECO:0000256" key="1">
    <source>
        <dbReference type="ARBA" id="ARBA00022692"/>
    </source>
</evidence>
<feature type="domain" description="Major facilitator superfamily (MFS) profile" evidence="5">
    <location>
        <begin position="1"/>
        <end position="388"/>
    </location>
</feature>
<dbReference type="InterPro" id="IPR011701">
    <property type="entry name" value="MFS"/>
</dbReference>
<dbReference type="InterPro" id="IPR050327">
    <property type="entry name" value="Proton-linked_MCT"/>
</dbReference>
<feature type="transmembrane region" description="Helical" evidence="4">
    <location>
        <begin position="243"/>
        <end position="263"/>
    </location>
</feature>
<protein>
    <submittedName>
        <fullName evidence="6">Major facilitator superfamily MFS_1</fullName>
    </submittedName>
</protein>
<feature type="transmembrane region" description="Helical" evidence="4">
    <location>
        <begin position="128"/>
        <end position="151"/>
    </location>
</feature>
<feature type="transmembrane region" description="Helical" evidence="4">
    <location>
        <begin position="163"/>
        <end position="182"/>
    </location>
</feature>